<protein>
    <submittedName>
        <fullName evidence="3">Unnamed protein product</fullName>
    </submittedName>
</protein>
<accession>A0A9W6SZG0</accession>
<proteinExistence type="predicted"/>
<feature type="compositionally biased region" description="Low complexity" evidence="1">
    <location>
        <begin position="16"/>
        <end position="48"/>
    </location>
</feature>
<dbReference type="CDD" id="cd00198">
    <property type="entry name" value="vWFA"/>
    <property type="match status" value="1"/>
</dbReference>
<evidence type="ECO:0000256" key="1">
    <source>
        <dbReference type="SAM" id="MobiDB-lite"/>
    </source>
</evidence>
<dbReference type="EMBL" id="BSXN01001058">
    <property type="protein sequence ID" value="GME71351.1"/>
    <property type="molecule type" value="Genomic_DNA"/>
</dbReference>
<dbReference type="Pfam" id="PF00092">
    <property type="entry name" value="VWA"/>
    <property type="match status" value="1"/>
</dbReference>
<evidence type="ECO:0000313" key="4">
    <source>
        <dbReference type="Proteomes" id="UP001165120"/>
    </source>
</evidence>
<keyword evidence="4" id="KW-1185">Reference proteome</keyword>
<feature type="domain" description="VWFA" evidence="2">
    <location>
        <begin position="206"/>
        <end position="384"/>
    </location>
</feature>
<dbReference type="AlphaFoldDB" id="A0A9W6SZG0"/>
<sequence>MSQYSRPDIPPPAARYGAPSGAPPAQQQQYSAPSGAPPSQQQQYSAPSGAPPPSYPPEQQSQPYPVDSKQQYTAPSGPPLRSAETTLMPVPEEEYKALIPYTYITLNRIQEPDVFKEYLKLKSKRKGLGGLFGSKENKELAKSVDQRLINKPSNKGYKKFYSRDEDILDLLLREQCLPRIRRIANRFKVPRQEHLFYDLAQVCLFDIIFYIDNSGSMANGKRLQQLKQFLTLFMKINVSSNPLKIRILNNHDKISYQLSSIGIDLNNITTIDQLETLFDVMTVSGTTPLATNLDKLILIPEVEQKKFLSKPLLIIIFTDGAPYGDGPNTLQKSIKRCQNRLSNLGYSPKSVCYQIAQIGDDTAAGDYLDSLDDDRTIGDVIDCTSPIEKEMRQMRRKNPDLSTEVNYVKKLILGAIDISYDSMDEVSNKFQ</sequence>
<dbReference type="SUPFAM" id="SSF53300">
    <property type="entry name" value="vWA-like"/>
    <property type="match status" value="1"/>
</dbReference>
<reference evidence="3" key="1">
    <citation type="submission" date="2023-04" db="EMBL/GenBank/DDBJ databases">
        <title>Candida boidinii NBRC 10035.</title>
        <authorList>
            <person name="Ichikawa N."/>
            <person name="Sato H."/>
            <person name="Tonouchi N."/>
        </authorList>
    </citation>
    <scope>NUCLEOTIDE SEQUENCE</scope>
    <source>
        <strain evidence="3">NBRC 10035</strain>
    </source>
</reference>
<dbReference type="SMART" id="SM00327">
    <property type="entry name" value="VWA"/>
    <property type="match status" value="1"/>
</dbReference>
<dbReference type="InterPro" id="IPR036465">
    <property type="entry name" value="vWFA_dom_sf"/>
</dbReference>
<gene>
    <name evidence="3" type="ORF">Cboi02_000318100</name>
</gene>
<dbReference type="Gene3D" id="3.40.50.410">
    <property type="entry name" value="von Willebrand factor, type A domain"/>
    <property type="match status" value="1"/>
</dbReference>
<comment type="caution">
    <text evidence="3">The sequence shown here is derived from an EMBL/GenBank/DDBJ whole genome shotgun (WGS) entry which is preliminary data.</text>
</comment>
<dbReference type="PROSITE" id="PS50234">
    <property type="entry name" value="VWFA"/>
    <property type="match status" value="1"/>
</dbReference>
<evidence type="ECO:0000259" key="2">
    <source>
        <dbReference type="PROSITE" id="PS50234"/>
    </source>
</evidence>
<dbReference type="InterPro" id="IPR002035">
    <property type="entry name" value="VWF_A"/>
</dbReference>
<evidence type="ECO:0000313" key="3">
    <source>
        <dbReference type="EMBL" id="GME71351.1"/>
    </source>
</evidence>
<dbReference type="PANTHER" id="PTHR34706:SF1">
    <property type="entry name" value="VWFA DOMAIN-CONTAINING PROTEIN"/>
    <property type="match status" value="1"/>
</dbReference>
<feature type="region of interest" description="Disordered" evidence="1">
    <location>
        <begin position="1"/>
        <end position="84"/>
    </location>
</feature>
<dbReference type="PANTHER" id="PTHR34706">
    <property type="entry name" value="SLR1338 PROTEIN"/>
    <property type="match status" value="1"/>
</dbReference>
<organism evidence="3 4">
    <name type="scientific">Candida boidinii</name>
    <name type="common">Yeast</name>
    <dbReference type="NCBI Taxonomy" id="5477"/>
    <lineage>
        <taxon>Eukaryota</taxon>
        <taxon>Fungi</taxon>
        <taxon>Dikarya</taxon>
        <taxon>Ascomycota</taxon>
        <taxon>Saccharomycotina</taxon>
        <taxon>Pichiomycetes</taxon>
        <taxon>Pichiales</taxon>
        <taxon>Pichiaceae</taxon>
        <taxon>Ogataea</taxon>
        <taxon>Ogataea/Candida clade</taxon>
    </lineage>
</organism>
<dbReference type="Proteomes" id="UP001165120">
    <property type="component" value="Unassembled WGS sequence"/>
</dbReference>
<name>A0A9W6SZG0_CANBO</name>